<comment type="caution">
    <text evidence="3">The sequence shown here is derived from an EMBL/GenBank/DDBJ whole genome shotgun (WGS) entry which is preliminary data.</text>
</comment>
<evidence type="ECO:0000313" key="4">
    <source>
        <dbReference type="Proteomes" id="UP000033558"/>
    </source>
</evidence>
<dbReference type="InterPro" id="IPR027994">
    <property type="entry name" value="WxL_dom"/>
</dbReference>
<feature type="signal peptide" evidence="1">
    <location>
        <begin position="1"/>
        <end position="25"/>
    </location>
</feature>
<proteinExistence type="predicted"/>
<evidence type="ECO:0000259" key="2">
    <source>
        <dbReference type="Pfam" id="PF13731"/>
    </source>
</evidence>
<sequence>MNKLLRFSTLLFFSFMLMNSTSVQAADPALTDNQGAAIPDANVINPSGKSGNSNSGISFSNNSNDLYLMSVPKNLEFGEHGQFTILNWNLIPQKDQNHTSRQANNGPQDDGVAVADFRLGTATNWYLSVQSTAFYEKDTKALQPIAAIGFRNAEMYNGQSKSGTPLDADHDLNVADILNDVVYEKADSLDAYAPVKKFDKNQAALVYPPQQPTDKNEAGKSVILLTSADSDSTSSNDSRGRGLWLLAFDKKEDIVLYPTKSEIVGTFIGTFYWNLGTDATQALS</sequence>
<dbReference type="Proteomes" id="UP000033558">
    <property type="component" value="Unassembled WGS sequence"/>
</dbReference>
<name>A0A0F4LQN1_9LACO</name>
<gene>
    <name evidence="3" type="ORF">JG30_13080</name>
</gene>
<feature type="domain" description="WxL" evidence="2">
    <location>
        <begin position="58"/>
        <end position="164"/>
    </location>
</feature>
<accession>A0A0F4LQN1</accession>
<protein>
    <recommendedName>
        <fullName evidence="2">WxL domain-containing protein</fullName>
    </recommendedName>
</protein>
<evidence type="ECO:0000313" key="3">
    <source>
        <dbReference type="EMBL" id="KJY60623.1"/>
    </source>
</evidence>
<dbReference type="EMBL" id="JXJQ01000010">
    <property type="protein sequence ID" value="KJY60623.1"/>
    <property type="molecule type" value="Genomic_DNA"/>
</dbReference>
<dbReference type="STRING" id="1218492.JG30_13080"/>
<dbReference type="PATRIC" id="fig|1218492.5.peg.1359"/>
<keyword evidence="1" id="KW-0732">Signal</keyword>
<feature type="chain" id="PRO_5002472477" description="WxL domain-containing protein" evidence="1">
    <location>
        <begin position="26"/>
        <end position="284"/>
    </location>
</feature>
<organism evidence="3 4">
    <name type="scientific">Bombilactobacillus mellifer</name>
    <dbReference type="NCBI Taxonomy" id="1218492"/>
    <lineage>
        <taxon>Bacteria</taxon>
        <taxon>Bacillati</taxon>
        <taxon>Bacillota</taxon>
        <taxon>Bacilli</taxon>
        <taxon>Lactobacillales</taxon>
        <taxon>Lactobacillaceae</taxon>
        <taxon>Bombilactobacillus</taxon>
    </lineage>
</organism>
<dbReference type="HOGENOM" id="CLU_979308_0_0_9"/>
<keyword evidence="4" id="KW-1185">Reference proteome</keyword>
<evidence type="ECO:0000256" key="1">
    <source>
        <dbReference type="SAM" id="SignalP"/>
    </source>
</evidence>
<reference evidence="3 4" key="1">
    <citation type="submission" date="2015-01" db="EMBL/GenBank/DDBJ databases">
        <title>Comparative genomics of the lactic acid bacteria isolated from the honey bee gut.</title>
        <authorList>
            <person name="Ellegaard K.M."/>
            <person name="Tamarit D."/>
            <person name="Javelind E."/>
            <person name="Olofsson T."/>
            <person name="Andersson S.G."/>
            <person name="Vasquez A."/>
        </authorList>
    </citation>
    <scope>NUCLEOTIDE SEQUENCE [LARGE SCALE GENOMIC DNA]</scope>
    <source>
        <strain evidence="3 4">Bin4</strain>
    </source>
</reference>
<dbReference type="AlphaFoldDB" id="A0A0F4LQN1"/>
<dbReference type="Pfam" id="PF13731">
    <property type="entry name" value="WxL"/>
    <property type="match status" value="1"/>
</dbReference>
<dbReference type="RefSeq" id="WP_046317332.1">
    <property type="nucleotide sequence ID" value="NZ_JBHSZT010000005.1"/>
</dbReference>